<evidence type="ECO:0000256" key="1">
    <source>
        <dbReference type="SAM" id="Phobius"/>
    </source>
</evidence>
<gene>
    <name evidence="2" type="ORF">E6W39_11790</name>
</gene>
<evidence type="ECO:0008006" key="4">
    <source>
        <dbReference type="Google" id="ProtNLM"/>
    </source>
</evidence>
<dbReference type="PANTHER" id="PTHR42305:SF1">
    <property type="entry name" value="MEMBRANE PROTEIN RV1733C-RELATED"/>
    <property type="match status" value="1"/>
</dbReference>
<protein>
    <recommendedName>
        <fullName evidence="4">Transmembrane protein</fullName>
    </recommendedName>
</protein>
<evidence type="ECO:0000313" key="3">
    <source>
        <dbReference type="Proteomes" id="UP000319103"/>
    </source>
</evidence>
<name>A0A540W388_9ACTN</name>
<reference evidence="2 3" key="1">
    <citation type="submission" date="2019-06" db="EMBL/GenBank/DDBJ databases">
        <title>Description of Kitasatospora acidophila sp. nov. isolated from pine grove soil, and reclassification of Streptomyces novaecaesareae to Kitasatospora novaeceasareae comb. nov.</title>
        <authorList>
            <person name="Kim M.J."/>
        </authorList>
    </citation>
    <scope>NUCLEOTIDE SEQUENCE [LARGE SCALE GENOMIC DNA]</scope>
    <source>
        <strain evidence="2 3">MMS16-CNU292</strain>
    </source>
</reference>
<feature type="transmembrane region" description="Helical" evidence="1">
    <location>
        <begin position="155"/>
        <end position="176"/>
    </location>
</feature>
<dbReference type="RefSeq" id="WP_141633504.1">
    <property type="nucleotide sequence ID" value="NZ_VIGB01000003.1"/>
</dbReference>
<keyword evidence="1" id="KW-1133">Transmembrane helix</keyword>
<sequence>MTRTPRPRPIRPWRRGLRRALGAERNELARPEDRARSRAGLLAAVATALALVLGAGAAWTDFDSAEYRVAAAATRLHHLDAVLLTSTGTTTNRTDTAASRYQATATWTYPAGQQQTGTVGVSRQAGAGSTVGVWVADSGSLSAAPASTADLVSDAVIVGLLAVGVLFVLIASGLGLRLRSLDQRADAAWQRAWSELEPVWTGRASRRRGTDGPRPS</sequence>
<dbReference type="AlphaFoldDB" id="A0A540W388"/>
<keyword evidence="1" id="KW-0472">Membrane</keyword>
<keyword evidence="3" id="KW-1185">Reference proteome</keyword>
<evidence type="ECO:0000313" key="2">
    <source>
        <dbReference type="EMBL" id="TQF02814.1"/>
    </source>
</evidence>
<organism evidence="2 3">
    <name type="scientific">Kitasatospora acidiphila</name>
    <dbReference type="NCBI Taxonomy" id="2567942"/>
    <lineage>
        <taxon>Bacteria</taxon>
        <taxon>Bacillati</taxon>
        <taxon>Actinomycetota</taxon>
        <taxon>Actinomycetes</taxon>
        <taxon>Kitasatosporales</taxon>
        <taxon>Streptomycetaceae</taxon>
        <taxon>Kitasatospora</taxon>
    </lineage>
</organism>
<dbReference type="PANTHER" id="PTHR42305">
    <property type="entry name" value="MEMBRANE PROTEIN RV1733C-RELATED"/>
    <property type="match status" value="1"/>
</dbReference>
<dbReference type="EMBL" id="VIGB01000003">
    <property type="protein sequence ID" value="TQF02814.1"/>
    <property type="molecule type" value="Genomic_DNA"/>
</dbReference>
<dbReference type="Proteomes" id="UP000319103">
    <property type="component" value="Unassembled WGS sequence"/>
</dbReference>
<dbReference type="OrthoDB" id="3873698at2"/>
<dbReference type="InterPro" id="IPR039708">
    <property type="entry name" value="MT1774/Rv1733c-like"/>
</dbReference>
<keyword evidence="1" id="KW-0812">Transmembrane</keyword>
<feature type="transmembrane region" description="Helical" evidence="1">
    <location>
        <begin position="39"/>
        <end position="59"/>
    </location>
</feature>
<proteinExistence type="predicted"/>
<comment type="caution">
    <text evidence="2">The sequence shown here is derived from an EMBL/GenBank/DDBJ whole genome shotgun (WGS) entry which is preliminary data.</text>
</comment>
<accession>A0A540W388</accession>